<accession>A0A4V3XHW7</accession>
<organism evidence="1 2">
    <name type="scientific">Antrodiella citrinella</name>
    <dbReference type="NCBI Taxonomy" id="2447956"/>
    <lineage>
        <taxon>Eukaryota</taxon>
        <taxon>Fungi</taxon>
        <taxon>Dikarya</taxon>
        <taxon>Basidiomycota</taxon>
        <taxon>Agaricomycotina</taxon>
        <taxon>Agaricomycetes</taxon>
        <taxon>Polyporales</taxon>
        <taxon>Steccherinaceae</taxon>
        <taxon>Antrodiella</taxon>
    </lineage>
</organism>
<sequence>MALPPSHDPLDQYIGLDDHDVPQFPAKTYYIPLPPYPLPLLDKLVFVVARLYAADNGNTAYVSFHPRYGCQPRDFNLDVWLPVPARDIFHIRRVRSDGEVFLLPLDGRSYGFPLKKSWKLCVGNLDMFCLDEIEGTKRSEVTHRLTAPPV</sequence>
<protein>
    <submittedName>
        <fullName evidence="1">Uncharacterized protein</fullName>
    </submittedName>
</protein>
<name>A0A4V3XHW7_9APHY</name>
<evidence type="ECO:0000313" key="2">
    <source>
        <dbReference type="Proteomes" id="UP000308730"/>
    </source>
</evidence>
<gene>
    <name evidence="1" type="ORF">EUX98_g7237</name>
</gene>
<evidence type="ECO:0000313" key="1">
    <source>
        <dbReference type="EMBL" id="THH26963.1"/>
    </source>
</evidence>
<keyword evidence="2" id="KW-1185">Reference proteome</keyword>
<proteinExistence type="predicted"/>
<comment type="caution">
    <text evidence="1">The sequence shown here is derived from an EMBL/GenBank/DDBJ whole genome shotgun (WGS) entry which is preliminary data.</text>
</comment>
<dbReference type="OrthoDB" id="10496815at2759"/>
<dbReference type="Proteomes" id="UP000308730">
    <property type="component" value="Unassembled WGS sequence"/>
</dbReference>
<reference evidence="1 2" key="1">
    <citation type="submission" date="2019-02" db="EMBL/GenBank/DDBJ databases">
        <title>Genome sequencing of the rare red list fungi Antrodiella citrinella (Flaviporus citrinellus).</title>
        <authorList>
            <person name="Buettner E."/>
            <person name="Kellner H."/>
        </authorList>
    </citation>
    <scope>NUCLEOTIDE SEQUENCE [LARGE SCALE GENOMIC DNA]</scope>
    <source>
        <strain evidence="1 2">DSM 108506</strain>
    </source>
</reference>
<dbReference type="AlphaFoldDB" id="A0A4V3XHW7"/>
<dbReference type="EMBL" id="SGPM01000293">
    <property type="protein sequence ID" value="THH26963.1"/>
    <property type="molecule type" value="Genomic_DNA"/>
</dbReference>